<dbReference type="EMBL" id="MNPL01018595">
    <property type="protein sequence ID" value="OQR70079.1"/>
    <property type="molecule type" value="Genomic_DNA"/>
</dbReference>
<dbReference type="OrthoDB" id="6621371at2759"/>
<accession>A0A1V9X961</accession>
<proteinExistence type="predicted"/>
<feature type="region of interest" description="Disordered" evidence="1">
    <location>
        <begin position="154"/>
        <end position="203"/>
    </location>
</feature>
<dbReference type="AlphaFoldDB" id="A0A1V9X961"/>
<keyword evidence="3" id="KW-1185">Reference proteome</keyword>
<evidence type="ECO:0000313" key="2">
    <source>
        <dbReference type="EMBL" id="OQR70079.1"/>
    </source>
</evidence>
<dbReference type="InParanoid" id="A0A1V9X961"/>
<protein>
    <submittedName>
        <fullName evidence="2">Uncharacterized protein</fullName>
    </submittedName>
</protein>
<evidence type="ECO:0000256" key="1">
    <source>
        <dbReference type="SAM" id="MobiDB-lite"/>
    </source>
</evidence>
<organism evidence="2 3">
    <name type="scientific">Tropilaelaps mercedesae</name>
    <dbReference type="NCBI Taxonomy" id="418985"/>
    <lineage>
        <taxon>Eukaryota</taxon>
        <taxon>Metazoa</taxon>
        <taxon>Ecdysozoa</taxon>
        <taxon>Arthropoda</taxon>
        <taxon>Chelicerata</taxon>
        <taxon>Arachnida</taxon>
        <taxon>Acari</taxon>
        <taxon>Parasitiformes</taxon>
        <taxon>Mesostigmata</taxon>
        <taxon>Gamasina</taxon>
        <taxon>Dermanyssoidea</taxon>
        <taxon>Laelapidae</taxon>
        <taxon>Tropilaelaps</taxon>
    </lineage>
</organism>
<reference evidence="2 3" key="1">
    <citation type="journal article" date="2017" name="Gigascience">
        <title>Draft genome of the honey bee ectoparasitic mite, Tropilaelaps mercedesae, is shaped by the parasitic life history.</title>
        <authorList>
            <person name="Dong X."/>
            <person name="Armstrong S.D."/>
            <person name="Xia D."/>
            <person name="Makepeace B.L."/>
            <person name="Darby A.C."/>
            <person name="Kadowaki T."/>
        </authorList>
    </citation>
    <scope>NUCLEOTIDE SEQUENCE [LARGE SCALE GENOMIC DNA]</scope>
    <source>
        <strain evidence="2">Wuxi-XJTLU</strain>
    </source>
</reference>
<gene>
    <name evidence="2" type="ORF">BIW11_11865</name>
</gene>
<evidence type="ECO:0000313" key="3">
    <source>
        <dbReference type="Proteomes" id="UP000192247"/>
    </source>
</evidence>
<comment type="caution">
    <text evidence="2">The sequence shown here is derived from an EMBL/GenBank/DDBJ whole genome shotgun (WGS) entry which is preliminary data.</text>
</comment>
<feature type="compositionally biased region" description="Acidic residues" evidence="1">
    <location>
        <begin position="159"/>
        <end position="183"/>
    </location>
</feature>
<sequence>MKTKRKKFHPFRAVRKIFRWGSKVKRVKCSEGGSSDGGGIIASKKSLSVGELRQATLGDPLDANMDLDAHSIDMNDPTGLVGGAGGCGVGAGSGPGAGLYSMAGLSLSHDSVFSPDTSTPAEMGQIIHPVPVMTGISITNSLFKNELFNAVRARRAGEEDSEEDEEEDEEDEEEEEEEEDEDPGLPRSPCSHSPPNAGEHPPDGCLLLPCGGVVGPDGRAPGALGSHTGQHPLTGSIASILQHSSPAVGALSVARSSAVPISPSPCSTPLTLLPELHLGTGRRVRLSEL</sequence>
<name>A0A1V9X961_9ACAR</name>
<dbReference type="Proteomes" id="UP000192247">
    <property type="component" value="Unassembled WGS sequence"/>
</dbReference>